<dbReference type="Pfam" id="PF17210">
    <property type="entry name" value="SdrD_B"/>
    <property type="match status" value="1"/>
</dbReference>
<evidence type="ECO:0000259" key="5">
    <source>
        <dbReference type="Pfam" id="PF17210"/>
    </source>
</evidence>
<dbReference type="PANTHER" id="PTHR36108:SF13">
    <property type="entry name" value="COLOSSIN-B-RELATED"/>
    <property type="match status" value="1"/>
</dbReference>
<dbReference type="Pfam" id="PF13620">
    <property type="entry name" value="CarboxypepD_reg"/>
    <property type="match status" value="4"/>
</dbReference>
<keyword evidence="3" id="KW-0964">Secreted</keyword>
<evidence type="ECO:0000313" key="6">
    <source>
        <dbReference type="EMBL" id="MFC6705027.1"/>
    </source>
</evidence>
<evidence type="ECO:0000313" key="7">
    <source>
        <dbReference type="Proteomes" id="UP001596298"/>
    </source>
</evidence>
<evidence type="ECO:0000256" key="1">
    <source>
        <dbReference type="ARBA" id="ARBA00004613"/>
    </source>
</evidence>
<feature type="domain" description="SD-repeat containing protein B" evidence="5">
    <location>
        <begin position="554"/>
        <end position="634"/>
    </location>
</feature>
<evidence type="ECO:0000256" key="4">
    <source>
        <dbReference type="ARBA" id="ARBA00022729"/>
    </source>
</evidence>
<comment type="subcellular location">
    <subcellularLocation>
        <location evidence="1">Secreted</location>
    </subcellularLocation>
</comment>
<keyword evidence="4" id="KW-0732">Signal</keyword>
<dbReference type="SUPFAM" id="SSF49478">
    <property type="entry name" value="Cna protein B-type domain"/>
    <property type="match status" value="9"/>
</dbReference>
<accession>A0ABW2ADX8</accession>
<evidence type="ECO:0000256" key="2">
    <source>
        <dbReference type="ARBA" id="ARBA00007257"/>
    </source>
</evidence>
<dbReference type="SUPFAM" id="SSF49464">
    <property type="entry name" value="Carboxypeptidase regulatory domain-like"/>
    <property type="match status" value="1"/>
</dbReference>
<dbReference type="RefSeq" id="WP_382399796.1">
    <property type="nucleotide sequence ID" value="NZ_JBHSWH010000001.1"/>
</dbReference>
<comment type="similarity">
    <text evidence="2">Belongs to the serine-aspartate repeat-containing protein (SDr) family.</text>
</comment>
<dbReference type="InterPro" id="IPR033764">
    <property type="entry name" value="Sdr_B"/>
</dbReference>
<organism evidence="6 7">
    <name type="scientific">Flexivirga alba</name>
    <dbReference type="NCBI Taxonomy" id="702742"/>
    <lineage>
        <taxon>Bacteria</taxon>
        <taxon>Bacillati</taxon>
        <taxon>Actinomycetota</taxon>
        <taxon>Actinomycetes</taxon>
        <taxon>Micrococcales</taxon>
        <taxon>Dermacoccaceae</taxon>
        <taxon>Flexivirga</taxon>
    </lineage>
</organism>
<dbReference type="EMBL" id="JBHSWH010000001">
    <property type="protein sequence ID" value="MFC6705027.1"/>
    <property type="molecule type" value="Genomic_DNA"/>
</dbReference>
<dbReference type="InterPro" id="IPR008969">
    <property type="entry name" value="CarboxyPept-like_regulatory"/>
</dbReference>
<keyword evidence="7" id="KW-1185">Reference proteome</keyword>
<protein>
    <submittedName>
        <fullName evidence="6">Beta strand repeat-containing protein</fullName>
    </submittedName>
</protein>
<comment type="caution">
    <text evidence="6">The sequence shown here is derived from an EMBL/GenBank/DDBJ whole genome shotgun (WGS) entry which is preliminary data.</text>
</comment>
<dbReference type="InterPro" id="IPR013783">
    <property type="entry name" value="Ig-like_fold"/>
</dbReference>
<dbReference type="Proteomes" id="UP001596298">
    <property type="component" value="Unassembled WGS sequence"/>
</dbReference>
<evidence type="ECO:0000256" key="3">
    <source>
        <dbReference type="ARBA" id="ARBA00022525"/>
    </source>
</evidence>
<name>A0ABW2ADX8_9MICO</name>
<reference evidence="7" key="1">
    <citation type="journal article" date="2019" name="Int. J. Syst. Evol. Microbiol.">
        <title>The Global Catalogue of Microorganisms (GCM) 10K type strain sequencing project: providing services to taxonomists for standard genome sequencing and annotation.</title>
        <authorList>
            <consortium name="The Broad Institute Genomics Platform"/>
            <consortium name="The Broad Institute Genome Sequencing Center for Infectious Disease"/>
            <person name="Wu L."/>
            <person name="Ma J."/>
        </authorList>
    </citation>
    <scope>NUCLEOTIDE SEQUENCE [LARGE SCALE GENOMIC DNA]</scope>
    <source>
        <strain evidence="7">CCUG 58127</strain>
    </source>
</reference>
<dbReference type="PANTHER" id="PTHR36108">
    <property type="entry name" value="COLOSSIN-B-RELATED"/>
    <property type="match status" value="1"/>
</dbReference>
<dbReference type="Gene3D" id="2.60.40.10">
    <property type="entry name" value="Immunoglobulins"/>
    <property type="match status" value="9"/>
</dbReference>
<sequence>MYDKNGNWVANSYTDSAGAYTMKPLPAGSYTVCFDASYAYGGTSTTGYASQCYAGVPWTSGNNPPAGTTAVAVTSGSIHSGVNATLSAAGGISGTVTDAAGGADLTDVTVNVYDGSGNAVSSASTDGAGTYTAGGIPAGSYTVCFTPASDSGGSSATGYVPQCYKNVPWDGSSSDLPSGTTPVSATTGTTHSGIDAALGSAAGISGRVTAATGGAALGNATVAVFTRGKSLVTTASTDSSGSYTVGGLQSGSYYVCFDAAGAAGGPSTAGYVDQCFNGVVWDGAYDPESMPSGMTAVSTTTGTVTAGVSAALTSDAAITGTVTAASDGSPVSEVWVYAYDSSGNQLTQTTTGGDGTYTLSGLAAGTDTVCFDPSQATGETASTAFVAQCYNDVAWAAGANPPSDASPVSVITGAVASGINAPLKSVTASIKGLITDSSGGGVKGAQAYIYDGSGYQVANVTTSVTGAYSVPTLPAGSYTVCFDARDATGSSATGYLSQCYKAVPWSNPSSGALPAGTTAVAVTSGAVQTVNATLAPAGAIAGTTTAATGGGGVVSGVTVTVYDGNGDWLQNTYTDPDGTYSITGLATGTYTVCFDTSYASGGSSKTGYLSQCYNDPSGTGTSTPPVSVTSGATTGGIDAALAPAGAIAGTVTDTSGHGVSGATVYVYDQSGNRLYEATTTTGLNGTYAATGLTTGSYTVCFDASGASGGSSVTGYLSQCYKDVSWDGSSTLPSGTTSVPVTAGSTKSGVNASLTAGAAISGTVIGSVGGAALSDVGIHVFDSTKTEVAYASTGSTGAYTVRGLPTGTYTVCFNGSAGTGAGSTGGFLDECYKNLTWYGSRSSLPAGTTPVSATAGSATSGINATLPLAAGISGTVTAGGNAVAGVTAEVFDSSGTYLTSATTDASGDYTLTGLSAGSDTVCFQASQATGAPATGYLSQCYKGIAWDGSSAPPSGTTSVTASTGSTQRNINASLTTAAGISGTVTAAADSGALADVTVDVYGSGSTLIGQATTDSSGAYTVGGLSAGSETVCFDASGASGSSTTGYQSQCYNGVAWDGSATLPTGTTSVTTTDGTTKSGIDAKLAAG</sequence>
<dbReference type="Gene3D" id="2.60.40.1120">
    <property type="entry name" value="Carboxypeptidase-like, regulatory domain"/>
    <property type="match status" value="1"/>
</dbReference>
<proteinExistence type="inferred from homology"/>
<gene>
    <name evidence="6" type="ORF">ACFQDH_07025</name>
</gene>